<comment type="caution">
    <text evidence="3">The sequence shown here is derived from an EMBL/GenBank/DDBJ whole genome shotgun (WGS) entry which is preliminary data.</text>
</comment>
<accession>A0ABT9TTS6</accession>
<evidence type="ECO:0000313" key="3">
    <source>
        <dbReference type="EMBL" id="MDQ0110750.1"/>
    </source>
</evidence>
<keyword evidence="3" id="KW-0418">Kinase</keyword>
<feature type="domain" description="Aminoglycoside phosphotransferase" evidence="2">
    <location>
        <begin position="47"/>
        <end position="269"/>
    </location>
</feature>
<dbReference type="Gene3D" id="3.90.1200.10">
    <property type="match status" value="1"/>
</dbReference>
<keyword evidence="3" id="KW-0808">Transferase</keyword>
<evidence type="ECO:0000259" key="2">
    <source>
        <dbReference type="Pfam" id="PF01636"/>
    </source>
</evidence>
<keyword evidence="4" id="KW-1185">Reference proteome</keyword>
<dbReference type="PANTHER" id="PTHR21064:SF6">
    <property type="entry name" value="AMINOGLYCOSIDE PHOSPHOTRANSFERASE DOMAIN-CONTAINING PROTEIN"/>
    <property type="match status" value="1"/>
</dbReference>
<reference evidence="3 4" key="1">
    <citation type="submission" date="2023-07" db="EMBL/GenBank/DDBJ databases">
        <title>Sorghum-associated microbial communities from plants grown in Nebraska, USA.</title>
        <authorList>
            <person name="Schachtman D."/>
        </authorList>
    </citation>
    <scope>NUCLEOTIDE SEQUENCE [LARGE SCALE GENOMIC DNA]</scope>
    <source>
        <strain evidence="3 4">CC482</strain>
    </source>
</reference>
<dbReference type="PANTHER" id="PTHR21064">
    <property type="entry name" value="AMINOGLYCOSIDE PHOSPHOTRANSFERASE DOMAIN-CONTAINING PROTEIN-RELATED"/>
    <property type="match status" value="1"/>
</dbReference>
<dbReference type="InterPro" id="IPR050249">
    <property type="entry name" value="Pseudomonas-type_ThrB"/>
</dbReference>
<name>A0ABT9TTS6_PAEHA</name>
<dbReference type="SUPFAM" id="SSF56112">
    <property type="entry name" value="Protein kinase-like (PK-like)"/>
    <property type="match status" value="1"/>
</dbReference>
<dbReference type="InterPro" id="IPR002575">
    <property type="entry name" value="Aminoglycoside_PTrfase"/>
</dbReference>
<dbReference type="Pfam" id="PF01636">
    <property type="entry name" value="APH"/>
    <property type="match status" value="1"/>
</dbReference>
<sequence length="335" mass="38191">MNTGFRIDTETNRCQTLKQTKQAALNAIQEYEVDWSSIHFIQVSEHVTFRIVTDEGEQFLLRIHPPGKPREETISELEWLSEMKSKGLILPAAVPNRQGAFVTDAVTSDGLRFYSTLLRWIEGERLEKGALTEEAIRKMGAMMANLHEASTDFSPSSGFARPSWGSQSFDRDWAHLSLHHRHFISEEAFELYSKAANKAADRLGTFTSHERNYGMIHADLHIGNVVFRDDEPYPIDFGRCGFGYHLYDIAQSIMGLLPSQRAYYIEGYERIRQLDDEAIPKLECFFIVAIIEAYSFHAENPLETEGLIEEQPYAQAILKAYVDGAPFLFQPLEVS</sequence>
<gene>
    <name evidence="3" type="ORF">J2T15_000166</name>
</gene>
<organism evidence="3 4">
    <name type="scientific">Paenibacillus harenae</name>
    <dbReference type="NCBI Taxonomy" id="306543"/>
    <lineage>
        <taxon>Bacteria</taxon>
        <taxon>Bacillati</taxon>
        <taxon>Bacillota</taxon>
        <taxon>Bacilli</taxon>
        <taxon>Bacillales</taxon>
        <taxon>Paenibacillaceae</taxon>
        <taxon>Paenibacillus</taxon>
    </lineage>
</organism>
<protein>
    <submittedName>
        <fullName evidence="3">Ser/Thr protein kinase RdoA (MazF antagonist)</fullName>
    </submittedName>
</protein>
<dbReference type="EMBL" id="JAUSSU010000001">
    <property type="protein sequence ID" value="MDQ0110750.1"/>
    <property type="molecule type" value="Genomic_DNA"/>
</dbReference>
<comment type="similarity">
    <text evidence="1">Belongs to the pseudomonas-type ThrB family.</text>
</comment>
<evidence type="ECO:0000256" key="1">
    <source>
        <dbReference type="ARBA" id="ARBA00038240"/>
    </source>
</evidence>
<evidence type="ECO:0000313" key="4">
    <source>
        <dbReference type="Proteomes" id="UP001229346"/>
    </source>
</evidence>
<proteinExistence type="inferred from homology"/>
<dbReference type="Proteomes" id="UP001229346">
    <property type="component" value="Unassembled WGS sequence"/>
</dbReference>
<dbReference type="RefSeq" id="WP_307200103.1">
    <property type="nucleotide sequence ID" value="NZ_JAUSSU010000001.1"/>
</dbReference>
<dbReference type="InterPro" id="IPR011009">
    <property type="entry name" value="Kinase-like_dom_sf"/>
</dbReference>
<dbReference type="GO" id="GO:0016301">
    <property type="term" value="F:kinase activity"/>
    <property type="evidence" value="ECO:0007669"/>
    <property type="project" value="UniProtKB-KW"/>
</dbReference>